<sequence>MPGIIAHAKKRVRSSDSDIEDHDYRSHNRDKNHYWRRERLTQDALADFRAEVSEEEAASRKSKRRAEPTHPDDTRHRGRDLRAHDERESRHRDHSRSRSYKENRRNSDRYTAEDMPHEQDRERRKHSSHGRHSSPGWQATHVSQESYRHHRHFATTDEGEHLEPSGRSKRSVEGSSSRAERPFEEHRQEERRGRSLSRSSSTRSNSRHLSSRSASRSSEESRRYSRKRRRRRSYSRSFSRERKDSKSRKHKGSSSRRKDRDRERSDSRRSVLTGKKIKLKVKKDKGDDERDAKRQELLKFLNSAYE</sequence>
<feature type="compositionally biased region" description="Basic and acidic residues" evidence="1">
    <location>
        <begin position="154"/>
        <end position="193"/>
    </location>
</feature>
<dbReference type="AlphaFoldDB" id="A0AAD5VME7"/>
<feature type="compositionally biased region" description="Basic and acidic residues" evidence="1">
    <location>
        <begin position="22"/>
        <end position="34"/>
    </location>
</feature>
<feature type="compositionally biased region" description="Basic residues" evidence="1">
    <location>
        <begin position="123"/>
        <end position="132"/>
    </location>
</feature>
<comment type="caution">
    <text evidence="2">The sequence shown here is derived from an EMBL/GenBank/DDBJ whole genome shotgun (WGS) entry which is preliminary data.</text>
</comment>
<evidence type="ECO:0000256" key="1">
    <source>
        <dbReference type="SAM" id="MobiDB-lite"/>
    </source>
</evidence>
<feature type="compositionally biased region" description="Basic and acidic residues" evidence="1">
    <location>
        <begin position="99"/>
        <end position="122"/>
    </location>
</feature>
<feature type="compositionally biased region" description="Basic residues" evidence="1">
    <location>
        <begin position="224"/>
        <end position="234"/>
    </location>
</feature>
<dbReference type="Proteomes" id="UP001213000">
    <property type="component" value="Unassembled WGS sequence"/>
</dbReference>
<feature type="compositionally biased region" description="Basic and acidic residues" evidence="1">
    <location>
        <begin position="256"/>
        <end position="269"/>
    </location>
</feature>
<evidence type="ECO:0000313" key="3">
    <source>
        <dbReference type="Proteomes" id="UP001213000"/>
    </source>
</evidence>
<feature type="region of interest" description="Disordered" evidence="1">
    <location>
        <begin position="50"/>
        <end position="292"/>
    </location>
</feature>
<evidence type="ECO:0000313" key="2">
    <source>
        <dbReference type="EMBL" id="KAJ3564194.1"/>
    </source>
</evidence>
<feature type="compositionally biased region" description="Basic and acidic residues" evidence="1">
    <location>
        <begin position="65"/>
        <end position="91"/>
    </location>
</feature>
<feature type="region of interest" description="Disordered" evidence="1">
    <location>
        <begin position="1"/>
        <end position="34"/>
    </location>
</feature>
<dbReference type="EMBL" id="JANIEX010000684">
    <property type="protein sequence ID" value="KAJ3564194.1"/>
    <property type="molecule type" value="Genomic_DNA"/>
</dbReference>
<proteinExistence type="predicted"/>
<protein>
    <submittedName>
        <fullName evidence="2">Uncharacterized protein</fullName>
    </submittedName>
</protein>
<gene>
    <name evidence="2" type="ORF">NP233_g8456</name>
</gene>
<feature type="compositionally biased region" description="Polar residues" evidence="1">
    <location>
        <begin position="135"/>
        <end position="145"/>
    </location>
</feature>
<organism evidence="2 3">
    <name type="scientific">Leucocoprinus birnbaumii</name>
    <dbReference type="NCBI Taxonomy" id="56174"/>
    <lineage>
        <taxon>Eukaryota</taxon>
        <taxon>Fungi</taxon>
        <taxon>Dikarya</taxon>
        <taxon>Basidiomycota</taxon>
        <taxon>Agaricomycotina</taxon>
        <taxon>Agaricomycetes</taxon>
        <taxon>Agaricomycetidae</taxon>
        <taxon>Agaricales</taxon>
        <taxon>Agaricineae</taxon>
        <taxon>Agaricaceae</taxon>
        <taxon>Leucocoprinus</taxon>
    </lineage>
</organism>
<accession>A0AAD5VME7</accession>
<keyword evidence="3" id="KW-1185">Reference proteome</keyword>
<name>A0AAD5VME7_9AGAR</name>
<feature type="compositionally biased region" description="Basic residues" evidence="1">
    <location>
        <begin position="245"/>
        <end position="255"/>
    </location>
</feature>
<reference evidence="2" key="1">
    <citation type="submission" date="2022-07" db="EMBL/GenBank/DDBJ databases">
        <title>Genome Sequence of Leucocoprinus birnbaumii.</title>
        <authorList>
            <person name="Buettner E."/>
        </authorList>
    </citation>
    <scope>NUCLEOTIDE SEQUENCE</scope>
    <source>
        <strain evidence="2">VT141</strain>
    </source>
</reference>